<dbReference type="Proteomes" id="UP000196531">
    <property type="component" value="Unassembled WGS sequence"/>
</dbReference>
<protein>
    <recommendedName>
        <fullName evidence="4">Lysine transporter LysE</fullName>
    </recommendedName>
</protein>
<sequence>MALTAITLYAPENTFQEIIKVALIFGVVNLPSVSTWVLLGKQIRKILSNQVMLKRFNFLMASLLLSSLYFVVQ</sequence>
<organism evidence="2 3">
    <name type="scientific">Halobacteriovorax marinus</name>
    <dbReference type="NCBI Taxonomy" id="97084"/>
    <lineage>
        <taxon>Bacteria</taxon>
        <taxon>Pseudomonadati</taxon>
        <taxon>Bdellovibrionota</taxon>
        <taxon>Bacteriovoracia</taxon>
        <taxon>Bacteriovoracales</taxon>
        <taxon>Halobacteriovoraceae</taxon>
        <taxon>Halobacteriovorax</taxon>
    </lineage>
</organism>
<proteinExistence type="predicted"/>
<dbReference type="AlphaFoldDB" id="A0A1Y5F9C4"/>
<keyword evidence="1" id="KW-0472">Membrane</keyword>
<feature type="transmembrane region" description="Helical" evidence="1">
    <location>
        <begin position="51"/>
        <end position="72"/>
    </location>
</feature>
<gene>
    <name evidence="2" type="ORF">A9Q84_13705</name>
</gene>
<keyword evidence="1" id="KW-0812">Transmembrane</keyword>
<accession>A0A1Y5F9C4</accession>
<reference evidence="3" key="1">
    <citation type="journal article" date="2017" name="Proc. Natl. Acad. Sci. U.S.A.">
        <title>Simulation of Deepwater Horizon oil plume reveals substrate specialization within a complex community of hydrocarbon-degraders.</title>
        <authorList>
            <person name="Hu P."/>
            <person name="Dubinsky E.A."/>
            <person name="Probst A.J."/>
            <person name="Wang J."/>
            <person name="Sieber C.M.K."/>
            <person name="Tom L.M."/>
            <person name="Gardinali P."/>
            <person name="Banfield J.F."/>
            <person name="Atlas R.M."/>
            <person name="Andersen G.L."/>
        </authorList>
    </citation>
    <scope>NUCLEOTIDE SEQUENCE [LARGE SCALE GENOMIC DNA]</scope>
</reference>
<evidence type="ECO:0000313" key="2">
    <source>
        <dbReference type="EMBL" id="OUR97375.1"/>
    </source>
</evidence>
<name>A0A1Y5F9C4_9BACT</name>
<dbReference type="EMBL" id="MAAO01000006">
    <property type="protein sequence ID" value="OUR97375.1"/>
    <property type="molecule type" value="Genomic_DNA"/>
</dbReference>
<feature type="transmembrane region" description="Helical" evidence="1">
    <location>
        <begin position="18"/>
        <end position="39"/>
    </location>
</feature>
<evidence type="ECO:0008006" key="4">
    <source>
        <dbReference type="Google" id="ProtNLM"/>
    </source>
</evidence>
<comment type="caution">
    <text evidence="2">The sequence shown here is derived from an EMBL/GenBank/DDBJ whole genome shotgun (WGS) entry which is preliminary data.</text>
</comment>
<keyword evidence="1" id="KW-1133">Transmembrane helix</keyword>
<evidence type="ECO:0000256" key="1">
    <source>
        <dbReference type="SAM" id="Phobius"/>
    </source>
</evidence>
<evidence type="ECO:0000313" key="3">
    <source>
        <dbReference type="Proteomes" id="UP000196531"/>
    </source>
</evidence>